<dbReference type="GO" id="GO:0005509">
    <property type="term" value="F:calcium ion binding"/>
    <property type="evidence" value="ECO:0007669"/>
    <property type="project" value="UniProtKB-UniRule"/>
</dbReference>
<dbReference type="SMART" id="SM00112">
    <property type="entry name" value="CA"/>
    <property type="match status" value="2"/>
</dbReference>
<feature type="domain" description="Cadherin" evidence="10">
    <location>
        <begin position="1"/>
        <end position="147"/>
    </location>
</feature>
<evidence type="ECO:0000259" key="10">
    <source>
        <dbReference type="PROSITE" id="PS50268"/>
    </source>
</evidence>
<evidence type="ECO:0000256" key="6">
    <source>
        <dbReference type="ARBA" id="ARBA00023136"/>
    </source>
</evidence>
<dbReference type="EMBL" id="CAAALY010245773">
    <property type="protein sequence ID" value="VEL33438.1"/>
    <property type="molecule type" value="Genomic_DNA"/>
</dbReference>
<dbReference type="InterPro" id="IPR002126">
    <property type="entry name" value="Cadherin-like_dom"/>
</dbReference>
<evidence type="ECO:0000256" key="5">
    <source>
        <dbReference type="ARBA" id="ARBA00022989"/>
    </source>
</evidence>
<dbReference type="GO" id="GO:0005886">
    <property type="term" value="C:plasma membrane"/>
    <property type="evidence" value="ECO:0007669"/>
    <property type="project" value="InterPro"/>
</dbReference>
<dbReference type="AlphaFoldDB" id="A0A3S5CSP8"/>
<proteinExistence type="predicted"/>
<keyword evidence="2 9" id="KW-0812">Transmembrane</keyword>
<evidence type="ECO:0000313" key="12">
    <source>
        <dbReference type="Proteomes" id="UP000784294"/>
    </source>
</evidence>
<feature type="compositionally biased region" description="Low complexity" evidence="8">
    <location>
        <begin position="242"/>
        <end position="254"/>
    </location>
</feature>
<organism evidence="11 12">
    <name type="scientific">Protopolystoma xenopodis</name>
    <dbReference type="NCBI Taxonomy" id="117903"/>
    <lineage>
        <taxon>Eukaryota</taxon>
        <taxon>Metazoa</taxon>
        <taxon>Spiralia</taxon>
        <taxon>Lophotrochozoa</taxon>
        <taxon>Platyhelminthes</taxon>
        <taxon>Monogenea</taxon>
        <taxon>Polyopisthocotylea</taxon>
        <taxon>Polystomatidea</taxon>
        <taxon>Polystomatidae</taxon>
        <taxon>Protopolystoma</taxon>
    </lineage>
</organism>
<evidence type="ECO:0000256" key="3">
    <source>
        <dbReference type="ARBA" id="ARBA00022737"/>
    </source>
</evidence>
<evidence type="ECO:0000313" key="11">
    <source>
        <dbReference type="EMBL" id="VEL33438.1"/>
    </source>
</evidence>
<dbReference type="InterPro" id="IPR020894">
    <property type="entry name" value="Cadherin_CS"/>
</dbReference>
<feature type="domain" description="Cadherin" evidence="10">
    <location>
        <begin position="151"/>
        <end position="215"/>
    </location>
</feature>
<dbReference type="PROSITE" id="PS00232">
    <property type="entry name" value="CADHERIN_1"/>
    <property type="match status" value="1"/>
</dbReference>
<dbReference type="InterPro" id="IPR015919">
    <property type="entry name" value="Cadherin-like_sf"/>
</dbReference>
<reference evidence="11" key="1">
    <citation type="submission" date="2018-11" db="EMBL/GenBank/DDBJ databases">
        <authorList>
            <consortium name="Pathogen Informatics"/>
        </authorList>
    </citation>
    <scope>NUCLEOTIDE SEQUENCE</scope>
</reference>
<keyword evidence="5 9" id="KW-1133">Transmembrane helix</keyword>
<sequence length="506" mass="53313">MSDSYLFHVSENEPRNTRFGEVTARDADSPLLANGRLSYALIGPPDDQSTDLAVASSSAGVTPGPSVTASLPFKIDQNSGVLMTRRPLDREIRSHYIFRVLARDLSEYGPGGSVPVGGKIGSATVQHTSTTTVTVIVDDVNDNAPVFVSPNAKENMLAVAASETIGHKLAYIRAVDPDADDNGLVTYAIRAGNENGYFSLDAKTGLLFLADSLRRPARLVESSSSGRQTSNKGHGTGVPQEPGSSGSSSPTGPGRASNSSPAGYPLVHLLNLEACDQGREPRPKCTVFKNLRILISDDSPSLLLKSLAADLVSGRSPVGASAGGASYGDGYPRGHESVDVDARSGNGGLNSIRFGTEDARDDGFLGSDGVASSLRSSPSRSVHSLNGMTRAEVSALSVELGSHGQAGGLMLTSGELNVVGGLKDNEVVIVCMAIIFVILLIATATLVFLIRRRSFWTRRGTPPKRSGASKLIPRLITAFRENCKSNRTFLESASIKYRAIGILVKM</sequence>
<dbReference type="SUPFAM" id="SSF49313">
    <property type="entry name" value="Cadherin-like"/>
    <property type="match status" value="2"/>
</dbReference>
<name>A0A3S5CSP8_9PLAT</name>
<comment type="caution">
    <text evidence="11">The sequence shown here is derived from an EMBL/GenBank/DDBJ whole genome shotgun (WGS) entry which is preliminary data.</text>
</comment>
<feature type="transmembrane region" description="Helical" evidence="9">
    <location>
        <begin position="427"/>
        <end position="450"/>
    </location>
</feature>
<dbReference type="PRINTS" id="PR00205">
    <property type="entry name" value="CADHERIN"/>
</dbReference>
<evidence type="ECO:0000256" key="2">
    <source>
        <dbReference type="ARBA" id="ARBA00022692"/>
    </source>
</evidence>
<keyword evidence="3" id="KW-0677">Repeat</keyword>
<evidence type="ECO:0000256" key="4">
    <source>
        <dbReference type="ARBA" id="ARBA00022837"/>
    </source>
</evidence>
<dbReference type="Gene3D" id="2.60.40.60">
    <property type="entry name" value="Cadherins"/>
    <property type="match status" value="2"/>
</dbReference>
<keyword evidence="6 9" id="KW-0472">Membrane</keyword>
<evidence type="ECO:0000256" key="8">
    <source>
        <dbReference type="SAM" id="MobiDB-lite"/>
    </source>
</evidence>
<keyword evidence="4 7" id="KW-0106">Calcium</keyword>
<dbReference type="PROSITE" id="PS50268">
    <property type="entry name" value="CADHERIN_2"/>
    <property type="match status" value="2"/>
</dbReference>
<dbReference type="PANTHER" id="PTHR24026:SF133">
    <property type="entry name" value="CADHERIN-RELATED FAMILY MEMBER 2"/>
    <property type="match status" value="1"/>
</dbReference>
<feature type="region of interest" description="Disordered" evidence="8">
    <location>
        <begin position="219"/>
        <end position="262"/>
    </location>
</feature>
<evidence type="ECO:0000256" key="7">
    <source>
        <dbReference type="PROSITE-ProRule" id="PRU00043"/>
    </source>
</evidence>
<feature type="compositionally biased region" description="Polar residues" evidence="8">
    <location>
        <begin position="221"/>
        <end position="233"/>
    </location>
</feature>
<dbReference type="CDD" id="cd11304">
    <property type="entry name" value="Cadherin_repeat"/>
    <property type="match status" value="2"/>
</dbReference>
<gene>
    <name evidence="11" type="ORF">PXEA_LOCUS26878</name>
</gene>
<dbReference type="GO" id="GO:0007156">
    <property type="term" value="P:homophilic cell adhesion via plasma membrane adhesion molecules"/>
    <property type="evidence" value="ECO:0007669"/>
    <property type="project" value="InterPro"/>
</dbReference>
<dbReference type="Proteomes" id="UP000784294">
    <property type="component" value="Unassembled WGS sequence"/>
</dbReference>
<protein>
    <recommendedName>
        <fullName evidence="10">Cadherin domain-containing protein</fullName>
    </recommendedName>
</protein>
<dbReference type="PANTHER" id="PTHR24026">
    <property type="entry name" value="FAT ATYPICAL CADHERIN-RELATED"/>
    <property type="match status" value="1"/>
</dbReference>
<keyword evidence="12" id="KW-1185">Reference proteome</keyword>
<evidence type="ECO:0000256" key="9">
    <source>
        <dbReference type="SAM" id="Phobius"/>
    </source>
</evidence>
<dbReference type="OrthoDB" id="6252479at2759"/>
<evidence type="ECO:0000256" key="1">
    <source>
        <dbReference type="ARBA" id="ARBA00004370"/>
    </source>
</evidence>
<dbReference type="Pfam" id="PF00028">
    <property type="entry name" value="Cadherin"/>
    <property type="match status" value="2"/>
</dbReference>
<accession>A0A3S5CSP8</accession>
<comment type="subcellular location">
    <subcellularLocation>
        <location evidence="1">Membrane</location>
    </subcellularLocation>
</comment>